<dbReference type="EMBL" id="LR134406">
    <property type="protein sequence ID" value="VEH71590.1"/>
    <property type="molecule type" value="Genomic_DNA"/>
</dbReference>
<protein>
    <submittedName>
        <fullName evidence="1">Chondroitin polymerase</fullName>
    </submittedName>
</protein>
<dbReference type="PANTHER" id="PTHR43685:SF2">
    <property type="entry name" value="GLYCOSYLTRANSFERASE 2-LIKE DOMAIN-CONTAINING PROTEIN"/>
    <property type="match status" value="1"/>
</dbReference>
<sequence length="306" mass="33940">MSGPGGRQSARSFSGESGEQMMKPHISVCIPVYQGASTLVATLRSVLASARADFEVVIRDNGSTDGTSDVIAGFDDPRIRLIRSEETLPLPANWRATVEQARGELIKVVCADDLIHPDCLATQATLLEDPSLALVACRRDFIDGNGRILTRNAGLPRLLGRRGVSEVARATVRFGINPVGEPACVMFRRKDYDAIGGFNGSNVFVMDIDAWLRILTRGDMFGQPEAHAAFRIWTESFSNSHNRQQLDDHLRFLKQVANNPRYEIPAVLRHLAPAAAHVSWRAWTVRQRLWNRRSTAKARLNRSCPL</sequence>
<dbReference type="OMA" id="LGQFHND"/>
<dbReference type="SUPFAM" id="SSF53448">
    <property type="entry name" value="Nucleotide-diphospho-sugar transferases"/>
    <property type="match status" value="1"/>
</dbReference>
<dbReference type="InterPro" id="IPR001173">
    <property type="entry name" value="Glyco_trans_2-like"/>
</dbReference>
<dbReference type="OrthoDB" id="3177103at2"/>
<dbReference type="RefSeq" id="WP_014847919.1">
    <property type="nucleotide sequence ID" value="NZ_LR134406.1"/>
</dbReference>
<keyword evidence="2" id="KW-1185">Reference proteome</keyword>
<dbReference type="Proteomes" id="UP000273044">
    <property type="component" value="Chromosome"/>
</dbReference>
<dbReference type="InterPro" id="IPR029044">
    <property type="entry name" value="Nucleotide-diphossugar_trans"/>
</dbReference>
<accession>A0A3N4D277</accession>
<proteinExistence type="predicted"/>
<reference evidence="1 2" key="1">
    <citation type="submission" date="2018-12" db="EMBL/GenBank/DDBJ databases">
        <authorList>
            <consortium name="Pathogen Informatics"/>
        </authorList>
    </citation>
    <scope>NUCLEOTIDE SEQUENCE [LARGE SCALE GENOMIC DNA]</scope>
    <source>
        <strain evidence="1 2">NCTC12967</strain>
    </source>
</reference>
<evidence type="ECO:0000313" key="1">
    <source>
        <dbReference type="EMBL" id="VEH71590.1"/>
    </source>
</evidence>
<gene>
    <name evidence="1" type="primary">kfoC</name>
    <name evidence="1" type="ORF">NCTC12967_02916</name>
</gene>
<dbReference type="AlphaFoldDB" id="A0A3N4D277"/>
<name>A0A3N4D277_9ACTN</name>
<dbReference type="InterPro" id="IPR050834">
    <property type="entry name" value="Glycosyltransf_2"/>
</dbReference>
<dbReference type="GeneID" id="64408323"/>
<dbReference type="Gene3D" id="3.90.550.10">
    <property type="entry name" value="Spore Coat Polysaccharide Biosynthesis Protein SpsA, Chain A"/>
    <property type="match status" value="1"/>
</dbReference>
<dbReference type="PANTHER" id="PTHR43685">
    <property type="entry name" value="GLYCOSYLTRANSFERASE"/>
    <property type="match status" value="1"/>
</dbReference>
<organism evidence="1 2">
    <name type="scientific">Arachnia propionica</name>
    <dbReference type="NCBI Taxonomy" id="1750"/>
    <lineage>
        <taxon>Bacteria</taxon>
        <taxon>Bacillati</taxon>
        <taxon>Actinomycetota</taxon>
        <taxon>Actinomycetes</taxon>
        <taxon>Propionibacteriales</taxon>
        <taxon>Propionibacteriaceae</taxon>
        <taxon>Arachnia</taxon>
    </lineage>
</organism>
<evidence type="ECO:0000313" key="2">
    <source>
        <dbReference type="Proteomes" id="UP000273044"/>
    </source>
</evidence>
<dbReference type="Pfam" id="PF00535">
    <property type="entry name" value="Glycos_transf_2"/>
    <property type="match status" value="1"/>
</dbReference>